<organism evidence="4 5">
    <name type="scientific">Xylaria grammica</name>
    <dbReference type="NCBI Taxonomy" id="363999"/>
    <lineage>
        <taxon>Eukaryota</taxon>
        <taxon>Fungi</taxon>
        <taxon>Dikarya</taxon>
        <taxon>Ascomycota</taxon>
        <taxon>Pezizomycotina</taxon>
        <taxon>Sordariomycetes</taxon>
        <taxon>Xylariomycetidae</taxon>
        <taxon>Xylariales</taxon>
        <taxon>Xylariaceae</taxon>
        <taxon>Xylaria</taxon>
    </lineage>
</organism>
<proteinExistence type="predicted"/>
<accession>A0A439D8Z1</accession>
<feature type="domain" description="NmrA-like" evidence="3">
    <location>
        <begin position="8"/>
        <end position="259"/>
    </location>
</feature>
<sequence>MASLPFSILIFGGTGIIGKHITRAILSAQVSPGHSISIFTSDATLSNPDKEALLSSWKSQGLRVVAGDINNAQDVSRAYEGVDVVVSCLGRNTLTVQTELIRLAEESKSVKWFFPSEYGTDIEYDASSKDEKPHQNKLKVREFIRNNIRSVQCTYLVTGPYIDMYLTLLPGLEAIGGYDARSKKAVLINSGEDAVGFTSMPDVGKLLVAALRNPSEAKGKVLKVQSFVTTPLEILREFEKKTGVEWTTDYTPIQALRDLEKQLWDGNNPLATAATLRRIWAEGRTLYEKTDNEKLGLAPGDMETLGEVVGRAII</sequence>
<dbReference type="PANTHER" id="PTHR47706">
    <property type="entry name" value="NMRA-LIKE FAMILY PROTEIN"/>
    <property type="match status" value="1"/>
</dbReference>
<gene>
    <name evidence="4" type="ORF">EKO27_g4250</name>
</gene>
<dbReference type="Proteomes" id="UP000286045">
    <property type="component" value="Unassembled WGS sequence"/>
</dbReference>
<evidence type="ECO:0000313" key="4">
    <source>
        <dbReference type="EMBL" id="RWA10836.1"/>
    </source>
</evidence>
<keyword evidence="2" id="KW-0560">Oxidoreductase</keyword>
<dbReference type="AlphaFoldDB" id="A0A439D8Z1"/>
<evidence type="ECO:0000256" key="2">
    <source>
        <dbReference type="ARBA" id="ARBA00023002"/>
    </source>
</evidence>
<dbReference type="PANTHER" id="PTHR47706:SF11">
    <property type="entry name" value="ISOFLAVONE REDUCTASE FAMILY PROTEIN (AFU_ORTHOLOGUE AFUA_1G12510)"/>
    <property type="match status" value="1"/>
</dbReference>
<dbReference type="InterPro" id="IPR045312">
    <property type="entry name" value="PCBER-like"/>
</dbReference>
<name>A0A439D8Z1_9PEZI</name>
<dbReference type="STRING" id="363999.A0A439D8Z1"/>
<reference evidence="4 5" key="1">
    <citation type="submission" date="2018-12" db="EMBL/GenBank/DDBJ databases">
        <title>Draft genome sequence of Xylaria grammica IHI A82.</title>
        <authorList>
            <person name="Buettner E."/>
            <person name="Kellner H."/>
        </authorList>
    </citation>
    <scope>NUCLEOTIDE SEQUENCE [LARGE SCALE GENOMIC DNA]</scope>
    <source>
        <strain evidence="4 5">IHI A82</strain>
    </source>
</reference>
<dbReference type="Gene3D" id="3.40.50.720">
    <property type="entry name" value="NAD(P)-binding Rossmann-like Domain"/>
    <property type="match status" value="1"/>
</dbReference>
<evidence type="ECO:0000313" key="5">
    <source>
        <dbReference type="Proteomes" id="UP000286045"/>
    </source>
</evidence>
<dbReference type="Gene3D" id="3.90.25.10">
    <property type="entry name" value="UDP-galactose 4-epimerase, domain 1"/>
    <property type="match status" value="1"/>
</dbReference>
<keyword evidence="1" id="KW-0521">NADP</keyword>
<dbReference type="InterPro" id="IPR008030">
    <property type="entry name" value="NmrA-like"/>
</dbReference>
<evidence type="ECO:0000256" key="1">
    <source>
        <dbReference type="ARBA" id="ARBA00022857"/>
    </source>
</evidence>
<dbReference type="InterPro" id="IPR036291">
    <property type="entry name" value="NAD(P)-bd_dom_sf"/>
</dbReference>
<dbReference type="GO" id="GO:0016491">
    <property type="term" value="F:oxidoreductase activity"/>
    <property type="evidence" value="ECO:0007669"/>
    <property type="project" value="UniProtKB-KW"/>
</dbReference>
<dbReference type="EMBL" id="RYZI01000099">
    <property type="protein sequence ID" value="RWA10836.1"/>
    <property type="molecule type" value="Genomic_DNA"/>
</dbReference>
<dbReference type="Pfam" id="PF05368">
    <property type="entry name" value="NmrA"/>
    <property type="match status" value="1"/>
</dbReference>
<protein>
    <recommendedName>
        <fullName evidence="3">NmrA-like domain-containing protein</fullName>
    </recommendedName>
</protein>
<dbReference type="CDD" id="cd05259">
    <property type="entry name" value="PCBER_SDR_a"/>
    <property type="match status" value="1"/>
</dbReference>
<dbReference type="SUPFAM" id="SSF51735">
    <property type="entry name" value="NAD(P)-binding Rossmann-fold domains"/>
    <property type="match status" value="1"/>
</dbReference>
<keyword evidence="5" id="KW-1185">Reference proteome</keyword>
<evidence type="ECO:0000259" key="3">
    <source>
        <dbReference type="Pfam" id="PF05368"/>
    </source>
</evidence>
<comment type="caution">
    <text evidence="4">The sequence shown here is derived from an EMBL/GenBank/DDBJ whole genome shotgun (WGS) entry which is preliminary data.</text>
</comment>
<dbReference type="InterPro" id="IPR051609">
    <property type="entry name" value="NmrA/Isoflavone_reductase-like"/>
</dbReference>